<accession>A0AAV5QWA1</accession>
<feature type="compositionally biased region" description="Low complexity" evidence="1">
    <location>
        <begin position="615"/>
        <end position="626"/>
    </location>
</feature>
<dbReference type="Proteomes" id="UP001360560">
    <property type="component" value="Unassembled WGS sequence"/>
</dbReference>
<feature type="compositionally biased region" description="Basic and acidic residues" evidence="1">
    <location>
        <begin position="29"/>
        <end position="41"/>
    </location>
</feature>
<reference evidence="2 3" key="1">
    <citation type="journal article" date="2023" name="Elife">
        <title>Identification of key yeast species and microbe-microbe interactions impacting larval growth of Drosophila in the wild.</title>
        <authorList>
            <person name="Mure A."/>
            <person name="Sugiura Y."/>
            <person name="Maeda R."/>
            <person name="Honda K."/>
            <person name="Sakurai N."/>
            <person name="Takahashi Y."/>
            <person name="Watada M."/>
            <person name="Katoh T."/>
            <person name="Gotoh A."/>
            <person name="Gotoh Y."/>
            <person name="Taniguchi I."/>
            <person name="Nakamura K."/>
            <person name="Hayashi T."/>
            <person name="Katayama T."/>
            <person name="Uemura T."/>
            <person name="Hattori Y."/>
        </authorList>
    </citation>
    <scope>NUCLEOTIDE SEQUENCE [LARGE SCALE GENOMIC DNA]</scope>
    <source>
        <strain evidence="2 3">SC-9</strain>
    </source>
</reference>
<name>A0AAV5QWA1_9ASCO</name>
<feature type="compositionally biased region" description="Polar residues" evidence="1">
    <location>
        <begin position="765"/>
        <end position="778"/>
    </location>
</feature>
<dbReference type="GeneID" id="90076779"/>
<protein>
    <submittedName>
        <fullName evidence="2">Uncharacterized protein</fullName>
    </submittedName>
</protein>
<feature type="compositionally biased region" description="Basic residues" evidence="1">
    <location>
        <begin position="9"/>
        <end position="19"/>
    </location>
</feature>
<keyword evidence="3" id="KW-1185">Reference proteome</keyword>
<feature type="region of interest" description="Disordered" evidence="1">
    <location>
        <begin position="1"/>
        <end position="90"/>
    </location>
</feature>
<feature type="compositionally biased region" description="Low complexity" evidence="1">
    <location>
        <begin position="739"/>
        <end position="764"/>
    </location>
</feature>
<feature type="region of interest" description="Disordered" evidence="1">
    <location>
        <begin position="739"/>
        <end position="790"/>
    </location>
</feature>
<dbReference type="AlphaFoldDB" id="A0AAV5QWA1"/>
<proteinExistence type="predicted"/>
<gene>
    <name evidence="2" type="ORF">DASC09_061300</name>
</gene>
<feature type="compositionally biased region" description="Low complexity" evidence="1">
    <location>
        <begin position="58"/>
        <end position="86"/>
    </location>
</feature>
<feature type="region of interest" description="Disordered" evidence="1">
    <location>
        <begin position="579"/>
        <end position="637"/>
    </location>
</feature>
<feature type="compositionally biased region" description="Polar residues" evidence="1">
    <location>
        <begin position="579"/>
        <end position="604"/>
    </location>
</feature>
<feature type="compositionally biased region" description="Acidic residues" evidence="1">
    <location>
        <begin position="42"/>
        <end position="54"/>
    </location>
</feature>
<dbReference type="RefSeq" id="XP_064855786.1">
    <property type="nucleotide sequence ID" value="XM_064999714.1"/>
</dbReference>
<evidence type="ECO:0000313" key="3">
    <source>
        <dbReference type="Proteomes" id="UP001360560"/>
    </source>
</evidence>
<evidence type="ECO:0000313" key="2">
    <source>
        <dbReference type="EMBL" id="GMM38791.1"/>
    </source>
</evidence>
<dbReference type="EMBL" id="BTFZ01000020">
    <property type="protein sequence ID" value="GMM38791.1"/>
    <property type="molecule type" value="Genomic_DNA"/>
</dbReference>
<sequence length="832" mass="92104">MITDSNSKTKNKNWKPQKRQRQDSIVGNEADRDASEGRDSESDSDSDDSDDSFEFDTGRGSSSTATTTTSTTITLGNNGNNNNNGGADWRKRSSSFVYDQQLRPGSDSVISQQRQSQIQPGIIGLVSGDVSINGKNSFTNFNFNFDKMPSKITSRFQVSPHFNSINYDFGLLLALGKFIQWRLKFAQTSSFWEFILEQTCIIIDLNKRNQNPQQKNMAKCDNSHPKFTIRDLIIRYFQLRNEYGLNGNLNLNFLSHMVADPPKHCTSNTLPASPKSTGPNGNYVAFKNQVRSQLLRLESKLSQNDYKLNSNQSKVSFLIDSFECISNHDVSPSRKLQKLPHDDLKTLEDVQVYISQTASNIERFVMLHNGDRQSGLEDLREFIKVSKQFATIISFKSKNPFQSSSISNIPNSIGISNNNGRPIETNVSIKVPKSLANRNNSMISPHTLPSSADQINDTTAIQTSDLEGMPNPNFNSADRKGKVVVVNEEPKMGGISDIIRNPIPINGTENITEGLSRDVEALNWDKMINNMEIERMKFNDEGEHIKENIRNGMTSVSDYGSGKVLGDQTPQIQRQLQTRAVPSVPSSANSMQPLTNSKFNSAPTILSHKPQPFAHPQHSQHLQSPPQFSPLPTQPHPNLISVPVQQGISNDMPSHMTILHNSINVPMGMTPVIGRAGVSEPVMTNVNMMMGRNGMKNIDTSSNGSINSSPCRNVVPIVPSPINSQHPTIRFPQQHQQQFNQHSAGMSLASSSSGSGVDSGSHVSPQTPDFQSSRNAANTIPFEPSGNFQQQNFRFTNMGGQLQGMTAQQLQMMGIGFSMNNGDVNNPRGHFK</sequence>
<organism evidence="2 3">
    <name type="scientific">Saccharomycopsis crataegensis</name>
    <dbReference type="NCBI Taxonomy" id="43959"/>
    <lineage>
        <taxon>Eukaryota</taxon>
        <taxon>Fungi</taxon>
        <taxon>Dikarya</taxon>
        <taxon>Ascomycota</taxon>
        <taxon>Saccharomycotina</taxon>
        <taxon>Saccharomycetes</taxon>
        <taxon>Saccharomycopsidaceae</taxon>
        <taxon>Saccharomycopsis</taxon>
    </lineage>
</organism>
<comment type="caution">
    <text evidence="2">The sequence shown here is derived from an EMBL/GenBank/DDBJ whole genome shotgun (WGS) entry which is preliminary data.</text>
</comment>
<evidence type="ECO:0000256" key="1">
    <source>
        <dbReference type="SAM" id="MobiDB-lite"/>
    </source>
</evidence>